<dbReference type="PROSITE" id="PS50011">
    <property type="entry name" value="PROTEIN_KINASE_DOM"/>
    <property type="match status" value="1"/>
</dbReference>
<dbReference type="AlphaFoldDB" id="A0A9N9LPQ1"/>
<dbReference type="PANTHER" id="PTHR45646:SF11">
    <property type="entry name" value="SERINE_THREONINE-PROTEIN KINASE DOA"/>
    <property type="match status" value="1"/>
</dbReference>
<accession>A0A9N9LPQ1</accession>
<evidence type="ECO:0000259" key="6">
    <source>
        <dbReference type="PROSITE" id="PS50011"/>
    </source>
</evidence>
<evidence type="ECO:0000256" key="4">
    <source>
        <dbReference type="ARBA" id="ARBA00022777"/>
    </source>
</evidence>
<dbReference type="OrthoDB" id="5979581at2759"/>
<dbReference type="Pfam" id="PF00069">
    <property type="entry name" value="Pkinase"/>
    <property type="match status" value="1"/>
</dbReference>
<evidence type="ECO:0000256" key="3">
    <source>
        <dbReference type="ARBA" id="ARBA00022741"/>
    </source>
</evidence>
<dbReference type="Gene3D" id="1.10.510.10">
    <property type="entry name" value="Transferase(Phosphotransferase) domain 1"/>
    <property type="match status" value="1"/>
</dbReference>
<comment type="caution">
    <text evidence="7">The sequence shown here is derived from an EMBL/GenBank/DDBJ whole genome shotgun (WGS) entry which is preliminary data.</text>
</comment>
<dbReference type="GO" id="GO:0043484">
    <property type="term" value="P:regulation of RNA splicing"/>
    <property type="evidence" value="ECO:0007669"/>
    <property type="project" value="TreeGrafter"/>
</dbReference>
<keyword evidence="5" id="KW-0067">ATP-binding</keyword>
<evidence type="ECO:0000256" key="1">
    <source>
        <dbReference type="ARBA" id="ARBA00022527"/>
    </source>
</evidence>
<feature type="domain" description="Protein kinase" evidence="6">
    <location>
        <begin position="67"/>
        <end position="303"/>
    </location>
</feature>
<dbReference type="Gene3D" id="3.30.200.20">
    <property type="entry name" value="Phosphorylase Kinase, domain 1"/>
    <property type="match status" value="1"/>
</dbReference>
<dbReference type="InterPro" id="IPR000719">
    <property type="entry name" value="Prot_kinase_dom"/>
</dbReference>
<proteinExistence type="predicted"/>
<dbReference type="InterPro" id="IPR051175">
    <property type="entry name" value="CLK_kinases"/>
</dbReference>
<reference evidence="7" key="1">
    <citation type="submission" date="2021-07" db="EMBL/GenBank/DDBJ databases">
        <authorList>
            <person name="Durling M."/>
        </authorList>
    </citation>
    <scope>NUCLEOTIDE SEQUENCE</scope>
</reference>
<dbReference type="GO" id="GO:0005634">
    <property type="term" value="C:nucleus"/>
    <property type="evidence" value="ECO:0007669"/>
    <property type="project" value="TreeGrafter"/>
</dbReference>
<dbReference type="Proteomes" id="UP000701801">
    <property type="component" value="Unassembled WGS sequence"/>
</dbReference>
<dbReference type="SMART" id="SM00220">
    <property type="entry name" value="S_TKc"/>
    <property type="match status" value="1"/>
</dbReference>
<evidence type="ECO:0000256" key="2">
    <source>
        <dbReference type="ARBA" id="ARBA00022679"/>
    </source>
</evidence>
<dbReference type="SUPFAM" id="SSF56112">
    <property type="entry name" value="Protein kinase-like (PK-like)"/>
    <property type="match status" value="1"/>
</dbReference>
<gene>
    <name evidence="7" type="ORF">HYALB_00005734</name>
</gene>
<sequence>MSALSKWARTAIRKSTIYKPPYQPLRFPTSGFDIFPPHICLEEESNDRFKSGKYLPVNIGDVFASKYQVIGKLGFGVSSTVWLGRDLLNREYVSLKIYARNEDIKNEFSIYQHIKNAKRESWTAHPGADYVRTAINTSIIPRAGGGHNCLVQKPMWESWSDMLFRIPSGRFTEALLKAALKQLLLALEFLHTECKIVHTDIKGDNVLHVINDPTLLTDFLAAELQTPSPRKTIDDHTVYASRRFGYPKKHGIAVLSDFGSTVLVKNNERRNWNIQPDIYRAPEVMIKADWSYTVDIWNVGCVV</sequence>
<dbReference type="PANTHER" id="PTHR45646">
    <property type="entry name" value="SERINE/THREONINE-PROTEIN KINASE DOA-RELATED"/>
    <property type="match status" value="1"/>
</dbReference>
<keyword evidence="3" id="KW-0547">Nucleotide-binding</keyword>
<name>A0A9N9LPQ1_9HELO</name>
<keyword evidence="4" id="KW-0418">Kinase</keyword>
<protein>
    <recommendedName>
        <fullName evidence="6">Protein kinase domain-containing protein</fullName>
    </recommendedName>
</protein>
<evidence type="ECO:0000256" key="5">
    <source>
        <dbReference type="ARBA" id="ARBA00022840"/>
    </source>
</evidence>
<dbReference type="InterPro" id="IPR011009">
    <property type="entry name" value="Kinase-like_dom_sf"/>
</dbReference>
<evidence type="ECO:0000313" key="7">
    <source>
        <dbReference type="EMBL" id="CAG8976327.1"/>
    </source>
</evidence>
<keyword evidence="2" id="KW-0808">Transferase</keyword>
<keyword evidence="8" id="KW-1185">Reference proteome</keyword>
<dbReference type="GO" id="GO:0004674">
    <property type="term" value="F:protein serine/threonine kinase activity"/>
    <property type="evidence" value="ECO:0007669"/>
    <property type="project" value="UniProtKB-KW"/>
</dbReference>
<dbReference type="EMBL" id="CAJVRM010000172">
    <property type="protein sequence ID" value="CAG8976327.1"/>
    <property type="molecule type" value="Genomic_DNA"/>
</dbReference>
<dbReference type="GO" id="GO:0005524">
    <property type="term" value="F:ATP binding"/>
    <property type="evidence" value="ECO:0007669"/>
    <property type="project" value="UniProtKB-KW"/>
</dbReference>
<keyword evidence="1" id="KW-0723">Serine/threonine-protein kinase</keyword>
<organism evidence="7 8">
    <name type="scientific">Hymenoscyphus albidus</name>
    <dbReference type="NCBI Taxonomy" id="595503"/>
    <lineage>
        <taxon>Eukaryota</taxon>
        <taxon>Fungi</taxon>
        <taxon>Dikarya</taxon>
        <taxon>Ascomycota</taxon>
        <taxon>Pezizomycotina</taxon>
        <taxon>Leotiomycetes</taxon>
        <taxon>Helotiales</taxon>
        <taxon>Helotiaceae</taxon>
        <taxon>Hymenoscyphus</taxon>
    </lineage>
</organism>
<evidence type="ECO:0000313" key="8">
    <source>
        <dbReference type="Proteomes" id="UP000701801"/>
    </source>
</evidence>